<sequence length="369" mass="41466">MRVGVLMDQGTATAGYFTVIFKKVAYRFRGTPSNNFTPKRAANNLYRSYGAGAGLTSVRKGKLTSLKLPTSREVPKARDLSERDPEQISKLTEKNWNLYYVTPLYKFVYTGLKSYSRQLSAFIVAEKQKGIAVEVGLETNFKVNFSIIQGLTEIEEDAEAVFLQICSKPKFATEATAETVVWSGWLSCVNGNTEYLSSLPPEFTCLPLFCANGAETMTALVTTWFQRTFDCNFGPLRIGSNSLCWLAAMWTGCEPEMGIRYLKLSWSLPCSPPLNVSFTVHPGDAWELWRSIRQDQVRMTIEEVDQFMSCLESHFFRHFKIHLSAGELTDVSTSLGSAHRDGKIKFMSSHYMPGILTLLTESAFVMMPI</sequence>
<dbReference type="PANTHER" id="PTHR31740">
    <property type="entry name" value="CENTROMERE PROTEIN L"/>
    <property type="match status" value="1"/>
</dbReference>
<keyword evidence="9" id="KW-1185">Reference proteome</keyword>
<evidence type="ECO:0000256" key="5">
    <source>
        <dbReference type="ARBA" id="ARBA00022454"/>
    </source>
</evidence>
<gene>
    <name evidence="8" type="ORF">EOD39_5752</name>
</gene>
<evidence type="ECO:0000256" key="7">
    <source>
        <dbReference type="ARBA" id="ARBA00023328"/>
    </source>
</evidence>
<comment type="subcellular location">
    <subcellularLocation>
        <location evidence="2">Chromosome</location>
        <location evidence="2">Centromere</location>
    </subcellularLocation>
    <subcellularLocation>
        <location evidence="1">Nucleus</location>
    </subcellularLocation>
</comment>
<evidence type="ECO:0000256" key="3">
    <source>
        <dbReference type="ARBA" id="ARBA00011060"/>
    </source>
</evidence>
<reference evidence="8 9" key="1">
    <citation type="submission" date="2019-01" db="EMBL/GenBank/DDBJ databases">
        <title>Draft Genome and Complete Hox-Cluster Characterization of the Sterlet Sturgeon (Acipenser ruthenus).</title>
        <authorList>
            <person name="Wei Q."/>
        </authorList>
    </citation>
    <scope>NUCLEOTIDE SEQUENCE [LARGE SCALE GENOMIC DNA]</scope>
    <source>
        <strain evidence="8">WHYD16114868_AA</strain>
        <tissue evidence="8">Blood</tissue>
    </source>
</reference>
<evidence type="ECO:0000256" key="2">
    <source>
        <dbReference type="ARBA" id="ARBA00004584"/>
    </source>
</evidence>
<dbReference type="AlphaFoldDB" id="A0A444UD24"/>
<organism evidence="8 9">
    <name type="scientific">Acipenser ruthenus</name>
    <name type="common">Sterlet sturgeon</name>
    <dbReference type="NCBI Taxonomy" id="7906"/>
    <lineage>
        <taxon>Eukaryota</taxon>
        <taxon>Metazoa</taxon>
        <taxon>Chordata</taxon>
        <taxon>Craniata</taxon>
        <taxon>Vertebrata</taxon>
        <taxon>Euteleostomi</taxon>
        <taxon>Actinopterygii</taxon>
        <taxon>Chondrostei</taxon>
        <taxon>Acipenseriformes</taxon>
        <taxon>Acipenseridae</taxon>
        <taxon>Acipenser</taxon>
    </lineage>
</organism>
<keyword evidence="7" id="KW-0137">Centromere</keyword>
<keyword evidence="6" id="KW-0539">Nucleus</keyword>
<evidence type="ECO:0000256" key="4">
    <source>
        <dbReference type="ARBA" id="ARBA00016380"/>
    </source>
</evidence>
<accession>A0A444UD24</accession>
<dbReference type="Pfam" id="PF13092">
    <property type="entry name" value="CENP-L"/>
    <property type="match status" value="1"/>
</dbReference>
<dbReference type="EMBL" id="SCEB01214808">
    <property type="protein sequence ID" value="RXM33076.1"/>
    <property type="molecule type" value="Genomic_DNA"/>
</dbReference>
<evidence type="ECO:0000313" key="8">
    <source>
        <dbReference type="EMBL" id="RXM33076.1"/>
    </source>
</evidence>
<evidence type="ECO:0000313" key="9">
    <source>
        <dbReference type="Proteomes" id="UP000289886"/>
    </source>
</evidence>
<proteinExistence type="inferred from homology"/>
<evidence type="ECO:0000256" key="6">
    <source>
        <dbReference type="ARBA" id="ARBA00023242"/>
    </source>
</evidence>
<evidence type="ECO:0000256" key="1">
    <source>
        <dbReference type="ARBA" id="ARBA00004123"/>
    </source>
</evidence>
<dbReference type="Proteomes" id="UP000289886">
    <property type="component" value="Unassembled WGS sequence"/>
</dbReference>
<dbReference type="GO" id="GO:0005634">
    <property type="term" value="C:nucleus"/>
    <property type="evidence" value="ECO:0007669"/>
    <property type="project" value="UniProtKB-SubCell"/>
</dbReference>
<dbReference type="GO" id="GO:0000775">
    <property type="term" value="C:chromosome, centromeric region"/>
    <property type="evidence" value="ECO:0007669"/>
    <property type="project" value="UniProtKB-SubCell"/>
</dbReference>
<keyword evidence="5" id="KW-0158">Chromosome</keyword>
<comment type="similarity">
    <text evidence="3">Belongs to the CENP-L/IML3 family.</text>
</comment>
<dbReference type="InterPro" id="IPR025204">
    <property type="entry name" value="CENP-L"/>
</dbReference>
<name>A0A444UD24_ACIRT</name>
<dbReference type="PANTHER" id="PTHR31740:SF2">
    <property type="entry name" value="CENTROMERE PROTEIN L"/>
    <property type="match status" value="1"/>
</dbReference>
<comment type="caution">
    <text evidence="8">The sequence shown here is derived from an EMBL/GenBank/DDBJ whole genome shotgun (WGS) entry which is preliminary data.</text>
</comment>
<protein>
    <recommendedName>
        <fullName evidence="4">Centromere protein L</fullName>
    </recommendedName>
</protein>